<sequence>MKKMIYLAFSACLATAMFTSCDNSDEVVSLEGFSTASASYRLPDPTLLNDQEQKQVSDIRDEYYNNVPR</sequence>
<dbReference type="HOGENOM" id="CLU_2772405_0_0_10"/>
<dbReference type="AlphaFoldDB" id="D1PVM8"/>
<evidence type="ECO:0000313" key="1">
    <source>
        <dbReference type="EMBL" id="EFA44598.1"/>
    </source>
</evidence>
<dbReference type="Proteomes" id="UP000003160">
    <property type="component" value="Unassembled WGS sequence"/>
</dbReference>
<protein>
    <submittedName>
        <fullName evidence="1">Uncharacterized protein</fullName>
    </submittedName>
</protein>
<evidence type="ECO:0000313" key="2">
    <source>
        <dbReference type="Proteomes" id="UP000003160"/>
    </source>
</evidence>
<dbReference type="PROSITE" id="PS51257">
    <property type="entry name" value="PROKAR_LIPOPROTEIN"/>
    <property type="match status" value="1"/>
</dbReference>
<name>D1PVM8_9BACT</name>
<dbReference type="RefSeq" id="WP_007173127.1">
    <property type="nucleotide sequence ID" value="NZ_GG704780.1"/>
</dbReference>
<organism evidence="1 2">
    <name type="scientific">Hallella bergensis DSM 17361</name>
    <dbReference type="NCBI Taxonomy" id="585502"/>
    <lineage>
        <taxon>Bacteria</taxon>
        <taxon>Pseudomonadati</taxon>
        <taxon>Bacteroidota</taxon>
        <taxon>Bacteroidia</taxon>
        <taxon>Bacteroidales</taxon>
        <taxon>Prevotellaceae</taxon>
        <taxon>Hallella</taxon>
    </lineage>
</organism>
<gene>
    <name evidence="1" type="ORF">HMPREF0645_1013</name>
</gene>
<accession>D1PVM8</accession>
<proteinExistence type="predicted"/>
<keyword evidence="2" id="KW-1185">Reference proteome</keyword>
<dbReference type="OrthoDB" id="1041805at2"/>
<reference evidence="1 2" key="1">
    <citation type="submission" date="2009-10" db="EMBL/GenBank/DDBJ databases">
        <authorList>
            <person name="Qin X."/>
            <person name="Bachman B."/>
            <person name="Battles P."/>
            <person name="Bell A."/>
            <person name="Bess C."/>
            <person name="Bickham C."/>
            <person name="Chaboub L."/>
            <person name="Chen D."/>
            <person name="Coyle M."/>
            <person name="Deiros D.R."/>
            <person name="Dinh H."/>
            <person name="Forbes L."/>
            <person name="Fowler G."/>
            <person name="Francisco L."/>
            <person name="Fu Q."/>
            <person name="Gubbala S."/>
            <person name="Hale W."/>
            <person name="Han Y."/>
            <person name="Hemphill L."/>
            <person name="Highlander S.K."/>
            <person name="Hirani K."/>
            <person name="Hogues M."/>
            <person name="Jackson L."/>
            <person name="Jakkamsetti A."/>
            <person name="Javaid M."/>
            <person name="Jiang H."/>
            <person name="Korchina V."/>
            <person name="Kovar C."/>
            <person name="Lara F."/>
            <person name="Lee S."/>
            <person name="Mata R."/>
            <person name="Mathew T."/>
            <person name="Moen C."/>
            <person name="Morales K."/>
            <person name="Munidasa M."/>
            <person name="Nazareth L."/>
            <person name="Ngo R."/>
            <person name="Nguyen L."/>
            <person name="Okwuonu G."/>
            <person name="Ongeri F."/>
            <person name="Patil S."/>
            <person name="Petrosino J."/>
            <person name="Pham C."/>
            <person name="Pham P."/>
            <person name="Pu L.-L."/>
            <person name="Puazo M."/>
            <person name="Raj R."/>
            <person name="Reid J."/>
            <person name="Rouhana J."/>
            <person name="Saada N."/>
            <person name="Shang Y."/>
            <person name="Simmons D."/>
            <person name="Thornton R."/>
            <person name="Warren J."/>
            <person name="Weissenberger G."/>
            <person name="Zhang J."/>
            <person name="Zhang L."/>
            <person name="Zhou C."/>
            <person name="Zhu D."/>
            <person name="Muzny D."/>
            <person name="Worley K."/>
            <person name="Gibbs R."/>
        </authorList>
    </citation>
    <scope>NUCLEOTIDE SEQUENCE [LARGE SCALE GENOMIC DNA]</scope>
    <source>
        <strain evidence="1 2">DSM 17361</strain>
    </source>
</reference>
<comment type="caution">
    <text evidence="1">The sequence shown here is derived from an EMBL/GenBank/DDBJ whole genome shotgun (WGS) entry which is preliminary data.</text>
</comment>
<dbReference type="EMBL" id="ACKS01000039">
    <property type="protein sequence ID" value="EFA44598.1"/>
    <property type="molecule type" value="Genomic_DNA"/>
</dbReference>